<name>A0AAV5AE77_9AGAM</name>
<dbReference type="GO" id="GO:0005794">
    <property type="term" value="C:Golgi apparatus"/>
    <property type="evidence" value="ECO:0007669"/>
    <property type="project" value="TreeGrafter"/>
</dbReference>
<evidence type="ECO:0000313" key="8">
    <source>
        <dbReference type="Proteomes" id="UP001050691"/>
    </source>
</evidence>
<dbReference type="GO" id="GO:0007034">
    <property type="term" value="P:vacuolar transport"/>
    <property type="evidence" value="ECO:0007669"/>
    <property type="project" value="InterPro"/>
</dbReference>
<keyword evidence="2 6" id="KW-0812">Transmembrane</keyword>
<reference evidence="7" key="1">
    <citation type="submission" date="2021-10" db="EMBL/GenBank/DDBJ databases">
        <title>De novo Genome Assembly of Clathrus columnatus (Basidiomycota, Fungi) Using Illumina and Nanopore Sequence Data.</title>
        <authorList>
            <person name="Ogiso-Tanaka E."/>
            <person name="Itagaki H."/>
            <person name="Hosoya T."/>
            <person name="Hosaka K."/>
        </authorList>
    </citation>
    <scope>NUCLEOTIDE SEQUENCE</scope>
    <source>
        <strain evidence="7">MO-923</strain>
    </source>
</reference>
<organism evidence="7 8">
    <name type="scientific">Clathrus columnatus</name>
    <dbReference type="NCBI Taxonomy" id="1419009"/>
    <lineage>
        <taxon>Eukaryota</taxon>
        <taxon>Fungi</taxon>
        <taxon>Dikarya</taxon>
        <taxon>Basidiomycota</taxon>
        <taxon>Agaricomycotina</taxon>
        <taxon>Agaricomycetes</taxon>
        <taxon>Phallomycetidae</taxon>
        <taxon>Phallales</taxon>
        <taxon>Clathraceae</taxon>
        <taxon>Clathrus</taxon>
    </lineage>
</organism>
<evidence type="ECO:0000256" key="4">
    <source>
        <dbReference type="ARBA" id="ARBA00023136"/>
    </source>
</evidence>
<feature type="region of interest" description="Disordered" evidence="5">
    <location>
        <begin position="1"/>
        <end position="99"/>
    </location>
</feature>
<keyword evidence="3 6" id="KW-1133">Transmembrane helix</keyword>
<feature type="compositionally biased region" description="Polar residues" evidence="5">
    <location>
        <begin position="63"/>
        <end position="83"/>
    </location>
</feature>
<evidence type="ECO:0000313" key="7">
    <source>
        <dbReference type="EMBL" id="GJJ11019.1"/>
    </source>
</evidence>
<dbReference type="Pfam" id="PF10176">
    <property type="entry name" value="NEDD4_Bsd2"/>
    <property type="match status" value="1"/>
</dbReference>
<comment type="caution">
    <text evidence="7">The sequence shown here is derived from an EMBL/GenBank/DDBJ whole genome shotgun (WGS) entry which is preliminary data.</text>
</comment>
<evidence type="ECO:0000256" key="5">
    <source>
        <dbReference type="SAM" id="MobiDB-lite"/>
    </source>
</evidence>
<accession>A0AAV5AE77</accession>
<feature type="compositionally biased region" description="Acidic residues" evidence="5">
    <location>
        <begin position="15"/>
        <end position="25"/>
    </location>
</feature>
<keyword evidence="8" id="KW-1185">Reference proteome</keyword>
<dbReference type="GO" id="GO:0030001">
    <property type="term" value="P:metal ion transport"/>
    <property type="evidence" value="ECO:0007669"/>
    <property type="project" value="InterPro"/>
</dbReference>
<comment type="subcellular location">
    <subcellularLocation>
        <location evidence="1">Membrane</location>
        <topology evidence="1">Multi-pass membrane protein</topology>
    </subcellularLocation>
</comment>
<feature type="compositionally biased region" description="Polar residues" evidence="5">
    <location>
        <begin position="26"/>
        <end position="51"/>
    </location>
</feature>
<proteinExistence type="predicted"/>
<dbReference type="EMBL" id="BPWL01000006">
    <property type="protein sequence ID" value="GJJ11019.1"/>
    <property type="molecule type" value="Genomic_DNA"/>
</dbReference>
<dbReference type="PANTHER" id="PTHR13396">
    <property type="entry name" value="NEDD4 FAMILY INTERACTING PROTEIN 1/2"/>
    <property type="match status" value="1"/>
</dbReference>
<evidence type="ECO:0000256" key="3">
    <source>
        <dbReference type="ARBA" id="ARBA00022989"/>
    </source>
</evidence>
<evidence type="ECO:0000256" key="1">
    <source>
        <dbReference type="ARBA" id="ARBA00004141"/>
    </source>
</evidence>
<keyword evidence="4 6" id="KW-0472">Membrane</keyword>
<dbReference type="GO" id="GO:0016020">
    <property type="term" value="C:membrane"/>
    <property type="evidence" value="ECO:0007669"/>
    <property type="project" value="UniProtKB-SubCell"/>
</dbReference>
<gene>
    <name evidence="7" type="ORF">Clacol_005248</name>
</gene>
<sequence>MASSTAKYQPLATSPEEEEEEEDNLDASNGSNTVVYHGPSTSRTLSPNPTSLFAGLLGRGQSGDRSLSVSPSIPVTPHSSDGVFSNIPAKPTSSRDIDEEEEEMGEDEWIFMTPEQRQKLPPPKYSKIKRDRAPKYTFDYNPPDLGRNNRPTRYKPRINSLPAGSTSLFIATTVISTLLPILGFCVLYLSNGAKWKSHASRLGSRTGVGLSLFHIGIMLFYIPALLLSSSYGPAIVSLLWTFCVGIPCGWRIARASSKEFSWVKAQERVLIDRFKKANLAVDDGRYGENDDDDNDNGFTYIHGTDMRVRDLKHILSHARDARLARSLRAAGF</sequence>
<dbReference type="InterPro" id="IPR019325">
    <property type="entry name" value="NEDD4/Bsd2"/>
</dbReference>
<dbReference type="GO" id="GO:0005783">
    <property type="term" value="C:endoplasmic reticulum"/>
    <property type="evidence" value="ECO:0007669"/>
    <property type="project" value="TreeGrafter"/>
</dbReference>
<evidence type="ECO:0000256" key="6">
    <source>
        <dbReference type="SAM" id="Phobius"/>
    </source>
</evidence>
<dbReference type="Proteomes" id="UP001050691">
    <property type="component" value="Unassembled WGS sequence"/>
</dbReference>
<feature type="transmembrane region" description="Helical" evidence="6">
    <location>
        <begin position="202"/>
        <end position="222"/>
    </location>
</feature>
<dbReference type="PANTHER" id="PTHR13396:SF5">
    <property type="entry name" value="NEDD4 FAMILY INTERACTING PROTEIN"/>
    <property type="match status" value="1"/>
</dbReference>
<evidence type="ECO:0000256" key="2">
    <source>
        <dbReference type="ARBA" id="ARBA00022692"/>
    </source>
</evidence>
<feature type="transmembrane region" description="Helical" evidence="6">
    <location>
        <begin position="168"/>
        <end position="190"/>
    </location>
</feature>
<dbReference type="GO" id="GO:0006511">
    <property type="term" value="P:ubiquitin-dependent protein catabolic process"/>
    <property type="evidence" value="ECO:0007669"/>
    <property type="project" value="TreeGrafter"/>
</dbReference>
<feature type="transmembrane region" description="Helical" evidence="6">
    <location>
        <begin position="234"/>
        <end position="253"/>
    </location>
</feature>
<dbReference type="AlphaFoldDB" id="A0AAV5AE77"/>
<dbReference type="GO" id="GO:0048471">
    <property type="term" value="C:perinuclear region of cytoplasm"/>
    <property type="evidence" value="ECO:0007669"/>
    <property type="project" value="TreeGrafter"/>
</dbReference>
<dbReference type="GO" id="GO:0031398">
    <property type="term" value="P:positive regulation of protein ubiquitination"/>
    <property type="evidence" value="ECO:0007669"/>
    <property type="project" value="TreeGrafter"/>
</dbReference>
<protein>
    <submittedName>
        <fullName evidence="7">Uncharacterized protein</fullName>
    </submittedName>
</protein>